<organism evidence="1">
    <name type="scientific">Chlamydomonas leiostraca</name>
    <dbReference type="NCBI Taxonomy" id="1034604"/>
    <lineage>
        <taxon>Eukaryota</taxon>
        <taxon>Viridiplantae</taxon>
        <taxon>Chlorophyta</taxon>
        <taxon>core chlorophytes</taxon>
        <taxon>Chlorophyceae</taxon>
        <taxon>CS clade</taxon>
        <taxon>Chlamydomonadales</taxon>
        <taxon>Chlamydomonadaceae</taxon>
        <taxon>Chlamydomonas</taxon>
    </lineage>
</organism>
<dbReference type="AlphaFoldDB" id="A0A7S0RKS6"/>
<name>A0A7S0RKS6_9CHLO</name>
<evidence type="ECO:0000313" key="1">
    <source>
        <dbReference type="EMBL" id="CAD8679551.1"/>
    </source>
</evidence>
<dbReference type="EMBL" id="HBFB01016292">
    <property type="protein sequence ID" value="CAD8679551.1"/>
    <property type="molecule type" value="Transcribed_RNA"/>
</dbReference>
<gene>
    <name evidence="1" type="ORF">CLEI1391_LOCUS9106</name>
</gene>
<reference evidence="1" key="1">
    <citation type="submission" date="2021-01" db="EMBL/GenBank/DDBJ databases">
        <authorList>
            <person name="Corre E."/>
            <person name="Pelletier E."/>
            <person name="Niang G."/>
            <person name="Scheremetjew M."/>
            <person name="Finn R."/>
            <person name="Kale V."/>
            <person name="Holt S."/>
            <person name="Cochrane G."/>
            <person name="Meng A."/>
            <person name="Brown T."/>
            <person name="Cohen L."/>
        </authorList>
    </citation>
    <scope>NUCLEOTIDE SEQUENCE</scope>
    <source>
        <strain evidence="1">SAG 11-49</strain>
    </source>
</reference>
<accession>A0A7S0RKS6</accession>
<protein>
    <submittedName>
        <fullName evidence="1">Uncharacterized protein</fullName>
    </submittedName>
</protein>
<sequence length="384" mass="41836">MKGVPRCSVYNRTYTQAHPLRAGSDVHRWVTASQWCHVNRTPVEPTRSIATSASSSLMALGWQSVHPSIPVDKWHTIAGWNSIPLAAELPSSTNGLMSSNFFRLRKAPRPWLGSMVRGDWDMALPTFQAMFGAACTEQDVDLRFEVDGQLVPVAEMGRAFRQSTANIARLVVKTSTPTCEGGRVHVTVPIPNSKRYRGVVDGRVQLGWRLERQAAAGSTPRLVVVLVTPPPSIDLRALMAGRRIHAGSQMLAAAAGGKEGGEVHTSDAKPLTASIMGVNGLTMPMPVFRSLFDAAGGRRRAKDNSLWSCNVEVHLQGDVPEALQGYTRITHVMVTVNRTWEGRLANVRVQGLSQEVRAALVGMKVVRWVRSESSPGILAIELAQ</sequence>
<proteinExistence type="predicted"/>